<dbReference type="InterPro" id="IPR032534">
    <property type="entry name" value="EcxA_zinc-bd"/>
</dbReference>
<feature type="compositionally biased region" description="Gly residues" evidence="1">
    <location>
        <begin position="56"/>
        <end position="66"/>
    </location>
</feature>
<evidence type="ECO:0000313" key="5">
    <source>
        <dbReference type="EMBL" id="OSX74593.1"/>
    </source>
</evidence>
<dbReference type="Pfam" id="PF16313">
    <property type="entry name" value="DUF4953"/>
    <property type="match status" value="1"/>
</dbReference>
<dbReference type="OrthoDB" id="406838at2759"/>
<dbReference type="Gene3D" id="3.40.390.10">
    <property type="entry name" value="Collagenase (Catalytic Domain)"/>
    <property type="match status" value="1"/>
</dbReference>
<accession>A0A1X6P1S5</accession>
<feature type="domain" description="DUF5117" evidence="4">
    <location>
        <begin position="245"/>
        <end position="404"/>
    </location>
</feature>
<keyword evidence="6" id="KW-1185">Reference proteome</keyword>
<feature type="region of interest" description="Disordered" evidence="1">
    <location>
        <begin position="1"/>
        <end position="68"/>
    </location>
</feature>
<evidence type="ECO:0008006" key="7">
    <source>
        <dbReference type="Google" id="ProtNLM"/>
    </source>
</evidence>
<sequence length="1042" mass="112120">MTGQRSGDDAEPLLAPGAAGPSRTAVPLPDTDSDGGSERGSRSSALPASGSRTLRAGGGGSGGVGGDNPFPFPSPFRLYDGLPLWRRYPLPSACVVIFGALVVLWLLVGLLSGGGASSDTLGLGKLGVASAGSSDPGTLAMIAELLKARNASQPPIPIPELFDRVDGYFTLFRGTGLAQGRVLLEVPASELDKPFIITAMYGAGDSEIALTHMPAETVDHNAFAFRKSDAIFAAIDLYRPMMDLRVADNTSAMAQSYKEGTWPGWLKTFGVLHNVTSDGYLFDATDWVEDGMFVIESDSGDPDPKHKVSYGARFLNATAFPRNVELDVQMRARSVTALGESLLSPENIFSFIVHYSVVALPEEPMTVRMADERLGFFGQTYVSVDADRALHDKRTLLQRWDLTKRLPVVYHVDPTVPTAWRQAMKEGVEEWNKAFKAAGHPDAVRAILPDDDKWPEDYAAGDVRYNSISWAPSLGSTYALGPSDVDPRTGEVLNADIVFTHGWVRAWLRDYREFVGDTGALSRFSAPPVAPSTARGRALKRAEERLATRSFVDGERVDDLGVQMLLATHRLREWEAGAAVARAATLNTSTAAATSDAIDLGTSSRVMSGADAYIIEALKEVVMHEVGHTLGLRHNFRASGNIPWASLSDAKYVEEHGLSSSVMDYMPVLVRADPADQTHYYTNTIGAYDYAAIKYGYGDFKTEAELSAFAEKAATEYGLTFATDSDGADPDGPDPLASLWDMSATPLDYHENVLQLTRKVATRLMNATAADDTASWLDFTSSMESAIRVTARSVRYATKFVGGQLPSRAHSSGKDGIKPGASVPLRPVDGATQAKALSLILAELDPRSGMLGTTTAATYGPYMVHRVGSYCEVASKGCLGFASSDVPQLLRELRGKVLGSLLHPDRLNRLSASRAMASDGIPSVASLLRQITDTLFMTPKGGAPSRSLVFPTDRATDAVVDDLVLDAQAQWLRMLLEQVDAPVYKPTENHPLAVIALAGEISRIHEGARLAAKARPEDAHLRGVLWMTRKFASNLNDGGSVD</sequence>
<name>A0A1X6P1S5_PORUM</name>
<dbReference type="InterPro" id="IPR034032">
    <property type="entry name" value="Zn_MMP-like_bac"/>
</dbReference>
<dbReference type="InterPro" id="IPR024079">
    <property type="entry name" value="MetalloPept_cat_dom_sf"/>
</dbReference>
<feature type="transmembrane region" description="Helical" evidence="2">
    <location>
        <begin position="90"/>
        <end position="111"/>
    </location>
</feature>
<dbReference type="Pfam" id="PF17148">
    <property type="entry name" value="DUF5117"/>
    <property type="match status" value="1"/>
</dbReference>
<dbReference type="GO" id="GO:0008237">
    <property type="term" value="F:metallopeptidase activity"/>
    <property type="evidence" value="ECO:0007669"/>
    <property type="project" value="InterPro"/>
</dbReference>
<organism evidence="5 6">
    <name type="scientific">Porphyra umbilicalis</name>
    <name type="common">Purple laver</name>
    <name type="synonym">Red alga</name>
    <dbReference type="NCBI Taxonomy" id="2786"/>
    <lineage>
        <taxon>Eukaryota</taxon>
        <taxon>Rhodophyta</taxon>
        <taxon>Bangiophyceae</taxon>
        <taxon>Bangiales</taxon>
        <taxon>Bangiaceae</taxon>
        <taxon>Porphyra</taxon>
    </lineage>
</organism>
<keyword evidence="2" id="KW-0812">Transmembrane</keyword>
<keyword evidence="2" id="KW-1133">Transmembrane helix</keyword>
<dbReference type="InterPro" id="IPR033413">
    <property type="entry name" value="DUF5117"/>
</dbReference>
<gene>
    <name evidence="5" type="ORF">BU14_0280s0009</name>
</gene>
<proteinExistence type="predicted"/>
<reference evidence="5 6" key="1">
    <citation type="submission" date="2017-03" db="EMBL/GenBank/DDBJ databases">
        <title>WGS assembly of Porphyra umbilicalis.</title>
        <authorList>
            <person name="Brawley S.H."/>
            <person name="Blouin N.A."/>
            <person name="Ficko-Blean E."/>
            <person name="Wheeler G.L."/>
            <person name="Lohr M."/>
            <person name="Goodson H.V."/>
            <person name="Jenkins J.W."/>
            <person name="Blaby-Haas C.E."/>
            <person name="Helliwell K.E."/>
            <person name="Chan C."/>
            <person name="Marriage T."/>
            <person name="Bhattacharya D."/>
            <person name="Klein A.S."/>
            <person name="Badis Y."/>
            <person name="Brodie J."/>
            <person name="Cao Y."/>
            <person name="Collen J."/>
            <person name="Dittami S.M."/>
            <person name="Gachon C.M."/>
            <person name="Green B.R."/>
            <person name="Karpowicz S."/>
            <person name="Kim J.W."/>
            <person name="Kudahl U."/>
            <person name="Lin S."/>
            <person name="Michel G."/>
            <person name="Mittag M."/>
            <person name="Olson B.J."/>
            <person name="Pangilinan J."/>
            <person name="Peng Y."/>
            <person name="Qiu H."/>
            <person name="Shu S."/>
            <person name="Singer J.T."/>
            <person name="Smith A.G."/>
            <person name="Sprecher B.N."/>
            <person name="Wagner V."/>
            <person name="Wang W."/>
            <person name="Wang Z.-Y."/>
            <person name="Yan J."/>
            <person name="Yarish C."/>
            <person name="Zoeuner-Riek S."/>
            <person name="Zhuang Y."/>
            <person name="Zou Y."/>
            <person name="Lindquist E.A."/>
            <person name="Grimwood J."/>
            <person name="Barry K."/>
            <person name="Rokhsar D.S."/>
            <person name="Schmutz J."/>
            <person name="Stiller J.W."/>
            <person name="Grossman A.R."/>
            <person name="Prochnik S.E."/>
        </authorList>
    </citation>
    <scope>NUCLEOTIDE SEQUENCE [LARGE SCALE GENOMIC DNA]</scope>
    <source>
        <strain evidence="5">4086291</strain>
    </source>
</reference>
<feature type="domain" description="EcxA zinc-binding" evidence="3">
    <location>
        <begin position="610"/>
        <end position="938"/>
    </location>
</feature>
<evidence type="ECO:0000259" key="3">
    <source>
        <dbReference type="Pfam" id="PF16313"/>
    </source>
</evidence>
<dbReference type="Proteomes" id="UP000218209">
    <property type="component" value="Unassembled WGS sequence"/>
</dbReference>
<dbReference type="EMBL" id="KV918940">
    <property type="protein sequence ID" value="OSX74593.1"/>
    <property type="molecule type" value="Genomic_DNA"/>
</dbReference>
<dbReference type="SUPFAM" id="SSF55486">
    <property type="entry name" value="Metalloproteases ('zincins'), catalytic domain"/>
    <property type="match status" value="1"/>
</dbReference>
<evidence type="ECO:0000256" key="1">
    <source>
        <dbReference type="SAM" id="MobiDB-lite"/>
    </source>
</evidence>
<dbReference type="PANTHER" id="PTHR38478:SF1">
    <property type="entry name" value="ZINC DEPENDENT METALLOPROTEASE DOMAIN LIPOPROTEIN"/>
    <property type="match status" value="1"/>
</dbReference>
<evidence type="ECO:0000313" key="6">
    <source>
        <dbReference type="Proteomes" id="UP000218209"/>
    </source>
</evidence>
<keyword evidence="2" id="KW-0472">Membrane</keyword>
<feature type="compositionally biased region" description="Low complexity" evidence="1">
    <location>
        <begin position="12"/>
        <end position="21"/>
    </location>
</feature>
<evidence type="ECO:0000256" key="2">
    <source>
        <dbReference type="SAM" id="Phobius"/>
    </source>
</evidence>
<dbReference type="PANTHER" id="PTHR38478">
    <property type="entry name" value="PEPTIDASE M1A AND M12B"/>
    <property type="match status" value="1"/>
</dbReference>
<protein>
    <recommendedName>
        <fullName evidence="7">EcxA zinc-binding domain-containing protein</fullName>
    </recommendedName>
</protein>
<dbReference type="CDD" id="cd04276">
    <property type="entry name" value="ZnMc_MMP_like_2"/>
    <property type="match status" value="1"/>
</dbReference>
<evidence type="ECO:0000259" key="4">
    <source>
        <dbReference type="Pfam" id="PF17148"/>
    </source>
</evidence>
<dbReference type="AlphaFoldDB" id="A0A1X6P1S5"/>